<reference evidence="1" key="1">
    <citation type="journal article" date="2021" name="Proc. Natl. Acad. Sci. U.S.A.">
        <title>A Catalog of Tens of Thousands of Viruses from Human Metagenomes Reveals Hidden Associations with Chronic Diseases.</title>
        <authorList>
            <person name="Tisza M.J."/>
            <person name="Buck C.B."/>
        </authorList>
    </citation>
    <scope>NUCLEOTIDE SEQUENCE</scope>
    <source>
        <strain evidence="1">Ct3pR10</strain>
    </source>
</reference>
<accession>A0A8S5LX25</accession>
<evidence type="ECO:0000313" key="1">
    <source>
        <dbReference type="EMBL" id="DAD74407.1"/>
    </source>
</evidence>
<dbReference type="EMBL" id="BK014759">
    <property type="protein sequence ID" value="DAD74407.1"/>
    <property type="molecule type" value="Genomic_DNA"/>
</dbReference>
<organism evidence="1">
    <name type="scientific">Siphoviridae sp. ct3pR10</name>
    <dbReference type="NCBI Taxonomy" id="2826284"/>
    <lineage>
        <taxon>Viruses</taxon>
        <taxon>Duplodnaviria</taxon>
        <taxon>Heunggongvirae</taxon>
        <taxon>Uroviricota</taxon>
        <taxon>Caudoviricetes</taxon>
    </lineage>
</organism>
<sequence length="78" mass="9280">MDKIPWNRVILDEFCSLALLTPLEENIIRTRAAGWSQTKQCHKFCVSQATITRTVRKLKKEYEFCRKYSDKLPENLKF</sequence>
<name>A0A8S5LX25_9CAUD</name>
<proteinExistence type="predicted"/>
<protein>
    <submittedName>
        <fullName evidence="1">FocB protein-alpha, helix-turn-helix, TRANSCRIPTION.4A</fullName>
    </submittedName>
</protein>